<name>A0ABT9MY67_9ACTN</name>
<evidence type="ECO:0000256" key="1">
    <source>
        <dbReference type="SAM" id="MobiDB-lite"/>
    </source>
</evidence>
<gene>
    <name evidence="2" type="ORF">J2S43_004700</name>
</gene>
<accession>A0ABT9MY67</accession>
<evidence type="ECO:0000313" key="2">
    <source>
        <dbReference type="EMBL" id="MDP9796188.1"/>
    </source>
</evidence>
<organism evidence="2 3">
    <name type="scientific">Catenuloplanes nepalensis</name>
    <dbReference type="NCBI Taxonomy" id="587533"/>
    <lineage>
        <taxon>Bacteria</taxon>
        <taxon>Bacillati</taxon>
        <taxon>Actinomycetota</taxon>
        <taxon>Actinomycetes</taxon>
        <taxon>Micromonosporales</taxon>
        <taxon>Micromonosporaceae</taxon>
        <taxon>Catenuloplanes</taxon>
    </lineage>
</organism>
<dbReference type="Proteomes" id="UP001240984">
    <property type="component" value="Unassembled WGS sequence"/>
</dbReference>
<proteinExistence type="predicted"/>
<feature type="region of interest" description="Disordered" evidence="1">
    <location>
        <begin position="473"/>
        <end position="507"/>
    </location>
</feature>
<dbReference type="RefSeq" id="WP_306832572.1">
    <property type="nucleotide sequence ID" value="NZ_JAUSRA010000001.1"/>
</dbReference>
<evidence type="ECO:0000313" key="3">
    <source>
        <dbReference type="Proteomes" id="UP001240984"/>
    </source>
</evidence>
<protein>
    <submittedName>
        <fullName evidence="2">Uncharacterized protein</fullName>
    </submittedName>
</protein>
<sequence length="686" mass="70211">MDLPLLAQHANAVCIDHVFPTMTGAHVHTEPISARDGDPRVRELAGLPGRDGHVYLSFGTEIDTALAASGGGGRGRAVLYQFLRGVPAEVADRAVVRLLEPDGLTLADVAARADQAGLPVEVPRAMVTAGGPVVDPSRLIGFDAAMRLVPVAAAETLWIAPARHWAAGAYADAGPEAVAVALRTAYPLARIVFDGAGGVHLGLPAALVAHAHGAELAALRRPLGPRDLPATAGKAIGGYGDLLAALAEPGTRAFVTVRAASGAELTVLAVHDRHGLSFLDPGTGGAAVFPEAPSAITLHPADGTASLADLHTPPVINHSSTVHAVPAGARGRTIDVVGPPGALSGLFLAELVAAAEGVDAPVVVVATEKQSAAPSTGQLLGLEWLLLQHRFGGGAPPIVVIRGDATPALSHVLGGYGVPVVHQPRTTGGGLGLNLDNLWSGRDAAGNPVAAPVRALTADLLRAVGAARPNAAGAARPNAAGAARPHTAGAALSQAAGAARPRAGMTGRPVDERLRSYLFTPLEDVAAIRSAVAAHGSALKTLMPQVSELGLVQADLFAGWEAILRIEERADPVVTEAAYESLGAGASSLAFVPAVLDRGPDVLTDLIDLTRGPVDNGARRAILGAMAKGMSGAPLEEIRREIYRHSVYLPETGRTALIRELQGLAVRRPEHSALFEQVAIYVETCP</sequence>
<dbReference type="EMBL" id="JAUSRA010000001">
    <property type="protein sequence ID" value="MDP9796188.1"/>
    <property type="molecule type" value="Genomic_DNA"/>
</dbReference>
<keyword evidence="3" id="KW-1185">Reference proteome</keyword>
<comment type="caution">
    <text evidence="2">The sequence shown here is derived from an EMBL/GenBank/DDBJ whole genome shotgun (WGS) entry which is preliminary data.</text>
</comment>
<reference evidence="2 3" key="1">
    <citation type="submission" date="2023-07" db="EMBL/GenBank/DDBJ databases">
        <title>Sequencing the genomes of 1000 actinobacteria strains.</title>
        <authorList>
            <person name="Klenk H.-P."/>
        </authorList>
    </citation>
    <scope>NUCLEOTIDE SEQUENCE [LARGE SCALE GENOMIC DNA]</scope>
    <source>
        <strain evidence="2 3">DSM 44710</strain>
    </source>
</reference>